<keyword evidence="3" id="KW-1185">Reference proteome</keyword>
<evidence type="ECO:0000313" key="2">
    <source>
        <dbReference type="EMBL" id="GLB44553.1"/>
    </source>
</evidence>
<accession>A0A9P3PZT3</accession>
<dbReference type="AlphaFoldDB" id="A0A9P3PZT3"/>
<protein>
    <submittedName>
        <fullName evidence="2">Uncharacterized protein</fullName>
    </submittedName>
</protein>
<dbReference type="Proteomes" id="UP001063166">
    <property type="component" value="Unassembled WGS sequence"/>
</dbReference>
<dbReference type="OrthoDB" id="3250110at2759"/>
<organism evidence="2 3">
    <name type="scientific">Lyophyllum shimeji</name>
    <name type="common">Hon-shimeji</name>
    <name type="synonym">Tricholoma shimeji</name>
    <dbReference type="NCBI Taxonomy" id="47721"/>
    <lineage>
        <taxon>Eukaryota</taxon>
        <taxon>Fungi</taxon>
        <taxon>Dikarya</taxon>
        <taxon>Basidiomycota</taxon>
        <taxon>Agaricomycotina</taxon>
        <taxon>Agaricomycetes</taxon>
        <taxon>Agaricomycetidae</taxon>
        <taxon>Agaricales</taxon>
        <taxon>Tricholomatineae</taxon>
        <taxon>Lyophyllaceae</taxon>
        <taxon>Lyophyllum</taxon>
    </lineage>
</organism>
<comment type="caution">
    <text evidence="2">The sequence shown here is derived from an EMBL/GenBank/DDBJ whole genome shotgun (WGS) entry which is preliminary data.</text>
</comment>
<reference evidence="2" key="1">
    <citation type="submission" date="2022-07" db="EMBL/GenBank/DDBJ databases">
        <title>The genome of Lyophyllum shimeji provides insight into the initial evolution of ectomycorrhizal fungal genome.</title>
        <authorList>
            <person name="Kobayashi Y."/>
            <person name="Shibata T."/>
            <person name="Hirakawa H."/>
            <person name="Shigenobu S."/>
            <person name="Nishiyama T."/>
            <person name="Yamada A."/>
            <person name="Hasebe M."/>
            <person name="Kawaguchi M."/>
        </authorList>
    </citation>
    <scope>NUCLEOTIDE SEQUENCE</scope>
    <source>
        <strain evidence="2">AT787</strain>
    </source>
</reference>
<gene>
    <name evidence="2" type="ORF">LshimejAT787_1701800</name>
</gene>
<proteinExistence type="predicted"/>
<evidence type="ECO:0000313" key="3">
    <source>
        <dbReference type="Proteomes" id="UP001063166"/>
    </source>
</evidence>
<feature type="region of interest" description="Disordered" evidence="1">
    <location>
        <begin position="132"/>
        <end position="222"/>
    </location>
</feature>
<dbReference type="EMBL" id="BRPK01000017">
    <property type="protein sequence ID" value="GLB44553.1"/>
    <property type="molecule type" value="Genomic_DNA"/>
</dbReference>
<evidence type="ECO:0000256" key="1">
    <source>
        <dbReference type="SAM" id="MobiDB-lite"/>
    </source>
</evidence>
<name>A0A9P3PZT3_LYOSH</name>
<sequence>MLEAFKLKPYDLEPVFASWTDGPIFKGNPKKDMPVEEWLDKIEAGCKDRKIPEEYWYKVAQHFLGPKAKARLDELKAVIVQVHGGKYRWSWKKFRVAMQSMGWGIDKAETETIKVSKTSGSWWSLKKKVSAEPEAVEATQQPAPSRSGSSSRRGSKDGGDAQPATLRRAPTRSASDFWPVRRNSKDESEEPSSTKRPAPPQKSASETALVAAKPPIPSRSNTVDSAVTTITQAPVWLLNACNALEYITSEHPKAMSIISAILITAGSIPAIPAISAGAGGAVLASGAAHAIGAIAIGLGQAIGSTVKVQNQNQGGNAVQAPTTVR</sequence>